<feature type="transmembrane region" description="Helical" evidence="1">
    <location>
        <begin position="43"/>
        <end position="67"/>
    </location>
</feature>
<dbReference type="AlphaFoldDB" id="A0A4U1BV88"/>
<dbReference type="OrthoDB" id="9837086at2"/>
<gene>
    <name evidence="2" type="ORF">FCL42_06245</name>
</gene>
<dbReference type="RefSeq" id="WP_136862535.1">
    <property type="nucleotide sequence ID" value="NZ_SWCJ01000003.1"/>
</dbReference>
<dbReference type="Proteomes" id="UP000305675">
    <property type="component" value="Unassembled WGS sequence"/>
</dbReference>
<evidence type="ECO:0000313" key="3">
    <source>
        <dbReference type="Proteomes" id="UP000305675"/>
    </source>
</evidence>
<keyword evidence="1" id="KW-0812">Transmembrane</keyword>
<sequence length="110" mass="11407">MKHPQSGLWHFSVSAALYLGAFFVAFAPYAFIERSPEAVASTFSGIGGWAAIAAILMAVVATFINLLGIWRSIGGLKAGITKAPLGLVANAFPAALTLYFVAGLIPGLLP</sequence>
<organism evidence="2 3">
    <name type="scientific">Ferrimonas aestuarii</name>
    <dbReference type="NCBI Taxonomy" id="2569539"/>
    <lineage>
        <taxon>Bacteria</taxon>
        <taxon>Pseudomonadati</taxon>
        <taxon>Pseudomonadota</taxon>
        <taxon>Gammaproteobacteria</taxon>
        <taxon>Alteromonadales</taxon>
        <taxon>Ferrimonadaceae</taxon>
        <taxon>Ferrimonas</taxon>
    </lineage>
</organism>
<keyword evidence="1" id="KW-1133">Transmembrane helix</keyword>
<evidence type="ECO:0000313" key="2">
    <source>
        <dbReference type="EMBL" id="TKB56731.1"/>
    </source>
</evidence>
<proteinExistence type="predicted"/>
<name>A0A4U1BV88_9GAMM</name>
<accession>A0A4U1BV88</accession>
<dbReference type="EMBL" id="SWCJ01000003">
    <property type="protein sequence ID" value="TKB56731.1"/>
    <property type="molecule type" value="Genomic_DNA"/>
</dbReference>
<protein>
    <submittedName>
        <fullName evidence="2">Uncharacterized protein</fullName>
    </submittedName>
</protein>
<keyword evidence="3" id="KW-1185">Reference proteome</keyword>
<evidence type="ECO:0000256" key="1">
    <source>
        <dbReference type="SAM" id="Phobius"/>
    </source>
</evidence>
<reference evidence="2 3" key="1">
    <citation type="submission" date="2019-04" db="EMBL/GenBank/DDBJ databases">
        <authorList>
            <person name="Hwang J.C."/>
        </authorList>
    </citation>
    <scope>NUCLEOTIDE SEQUENCE [LARGE SCALE GENOMIC DNA]</scope>
    <source>
        <strain evidence="2 3">IMCC35002</strain>
    </source>
</reference>
<keyword evidence="1" id="KW-0472">Membrane</keyword>
<feature type="transmembrane region" description="Helical" evidence="1">
    <location>
        <begin position="87"/>
        <end position="109"/>
    </location>
</feature>
<feature type="transmembrane region" description="Helical" evidence="1">
    <location>
        <begin position="7"/>
        <end position="31"/>
    </location>
</feature>
<comment type="caution">
    <text evidence="2">The sequence shown here is derived from an EMBL/GenBank/DDBJ whole genome shotgun (WGS) entry which is preliminary data.</text>
</comment>